<dbReference type="OrthoDB" id="5498330at2"/>
<dbReference type="InterPro" id="IPR036412">
    <property type="entry name" value="HAD-like_sf"/>
</dbReference>
<dbReference type="InterPro" id="IPR006379">
    <property type="entry name" value="HAD-SF_hydro_IIB"/>
</dbReference>
<dbReference type="InterPro" id="IPR023214">
    <property type="entry name" value="HAD_sf"/>
</dbReference>
<dbReference type="GO" id="GO:0046872">
    <property type="term" value="F:metal ion binding"/>
    <property type="evidence" value="ECO:0007669"/>
    <property type="project" value="UniProtKB-KW"/>
</dbReference>
<keyword evidence="3 6" id="KW-0378">Hydrolase</keyword>
<evidence type="ECO:0000256" key="5">
    <source>
        <dbReference type="ARBA" id="ARBA00034778"/>
    </source>
</evidence>
<dbReference type="EMBL" id="LAQT01000002">
    <property type="protein sequence ID" value="KPC54696.1"/>
    <property type="molecule type" value="Genomic_DNA"/>
</dbReference>
<proteinExistence type="inferred from homology"/>
<dbReference type="AlphaFoldDB" id="A0A0N0XM40"/>
<dbReference type="NCBIfam" id="TIGR01484">
    <property type="entry name" value="HAD-SF-IIB"/>
    <property type="match status" value="1"/>
</dbReference>
<dbReference type="GO" id="GO:0033883">
    <property type="term" value="F:pyridoxal phosphatase activity"/>
    <property type="evidence" value="ECO:0007669"/>
    <property type="project" value="UniProtKB-EC"/>
</dbReference>
<evidence type="ECO:0000256" key="2">
    <source>
        <dbReference type="ARBA" id="ARBA00022723"/>
    </source>
</evidence>
<keyword evidence="4" id="KW-0460">Magnesium</keyword>
<keyword evidence="2" id="KW-0479">Metal-binding</keyword>
<dbReference type="Pfam" id="PF08282">
    <property type="entry name" value="Hydrolase_3"/>
    <property type="match status" value="1"/>
</dbReference>
<organism evidence="6 7">
    <name type="scientific">Amantichitinum ursilacus</name>
    <dbReference type="NCBI Taxonomy" id="857265"/>
    <lineage>
        <taxon>Bacteria</taxon>
        <taxon>Pseudomonadati</taxon>
        <taxon>Pseudomonadota</taxon>
        <taxon>Betaproteobacteria</taxon>
        <taxon>Neisseriales</taxon>
        <taxon>Chitinibacteraceae</taxon>
        <taxon>Amantichitinum</taxon>
    </lineage>
</organism>
<dbReference type="Gene3D" id="3.30.1240.10">
    <property type="match status" value="1"/>
</dbReference>
<dbReference type="SFLD" id="SFLDG01140">
    <property type="entry name" value="C2.B:_Phosphomannomutase_and_P"/>
    <property type="match status" value="1"/>
</dbReference>
<dbReference type="InterPro" id="IPR000150">
    <property type="entry name" value="Cof"/>
</dbReference>
<sequence>MYQVIASDLDGTLLDADHTVDQFTATTLRELEARGVPIVLATGRHYCDVKGIRDVLGVRAWLVTSNGARVHDPDNRLMHKEDIDPAMARQLMQPEFAEGTHLNAYQDEKWLADRHLDWLADLHQDSGFTFDVVDLKNHSGEGIAKVLYIGEHEHLLQLEARLLEQFGDTLYITFSMPDCLEVMAPTVSKGHALQVVLDELQLPAADCVAFGDGLNDIFLLKTAGHPFMMGNAAPRLMETLPDVPRIGRNSEAAVAHKLRELFELPPLAETVADQ</sequence>
<accession>A0A0N0XM40</accession>
<dbReference type="PANTHER" id="PTHR47267:SF4">
    <property type="entry name" value="PYRIDOXAL PHOSPHATE PHOSPHATASE YIGL"/>
    <property type="match status" value="1"/>
</dbReference>
<comment type="caution">
    <text evidence="6">The sequence shown here is derived from an EMBL/GenBank/DDBJ whole genome shotgun (WGS) entry which is preliminary data.</text>
</comment>
<dbReference type="PATRIC" id="fig|857265.3.peg.809"/>
<comment type="cofactor">
    <cofactor evidence="1">
        <name>Mg(2+)</name>
        <dbReference type="ChEBI" id="CHEBI:18420"/>
    </cofactor>
</comment>
<dbReference type="STRING" id="857265.WG78_03955"/>
<evidence type="ECO:0000313" key="7">
    <source>
        <dbReference type="Proteomes" id="UP000037939"/>
    </source>
</evidence>
<dbReference type="RefSeq" id="WP_053936477.1">
    <property type="nucleotide sequence ID" value="NZ_LAQT01000002.1"/>
</dbReference>
<dbReference type="PANTHER" id="PTHR47267">
    <property type="match status" value="1"/>
</dbReference>
<keyword evidence="7" id="KW-1185">Reference proteome</keyword>
<dbReference type="NCBIfam" id="TIGR00099">
    <property type="entry name" value="Cof-subfamily"/>
    <property type="match status" value="1"/>
</dbReference>
<gene>
    <name evidence="6" type="primary">yigL</name>
    <name evidence="6" type="ORF">WG78_03955</name>
</gene>
<protein>
    <submittedName>
        <fullName evidence="6">Pyridoxal phosphate phosphatase YigL</fullName>
        <ecNumber evidence="6">3.1.3.74</ecNumber>
    </submittedName>
</protein>
<evidence type="ECO:0000256" key="3">
    <source>
        <dbReference type="ARBA" id="ARBA00022801"/>
    </source>
</evidence>
<comment type="similarity">
    <text evidence="5">Belongs to the HAD-like hydrolase superfamily. Cof family.</text>
</comment>
<evidence type="ECO:0000256" key="4">
    <source>
        <dbReference type="ARBA" id="ARBA00022842"/>
    </source>
</evidence>
<name>A0A0N0XM40_9NEIS</name>
<dbReference type="EC" id="3.1.3.74" evidence="6"/>
<dbReference type="SUPFAM" id="SSF56784">
    <property type="entry name" value="HAD-like"/>
    <property type="match status" value="1"/>
</dbReference>
<dbReference type="PROSITE" id="PS01229">
    <property type="entry name" value="COF_2"/>
    <property type="match status" value="1"/>
</dbReference>
<dbReference type="Proteomes" id="UP000037939">
    <property type="component" value="Unassembled WGS sequence"/>
</dbReference>
<reference evidence="6 7" key="1">
    <citation type="submission" date="2015-07" db="EMBL/GenBank/DDBJ databases">
        <title>Draft genome sequence of the Amantichitinum ursilacus IGB-41, a new chitin-degrading bacterium.</title>
        <authorList>
            <person name="Kirstahler P."/>
            <person name="Guenther M."/>
            <person name="Grumaz C."/>
            <person name="Rupp S."/>
            <person name="Zibek S."/>
            <person name="Sohn K."/>
        </authorList>
    </citation>
    <scope>NUCLEOTIDE SEQUENCE [LARGE SCALE GENOMIC DNA]</scope>
    <source>
        <strain evidence="6 7">IGB-41</strain>
    </source>
</reference>
<evidence type="ECO:0000256" key="1">
    <source>
        <dbReference type="ARBA" id="ARBA00001946"/>
    </source>
</evidence>
<evidence type="ECO:0000313" key="6">
    <source>
        <dbReference type="EMBL" id="KPC54696.1"/>
    </source>
</evidence>
<dbReference type="Gene3D" id="3.40.50.1000">
    <property type="entry name" value="HAD superfamily/HAD-like"/>
    <property type="match status" value="1"/>
</dbReference>
<dbReference type="CDD" id="cd07516">
    <property type="entry name" value="HAD_Pase"/>
    <property type="match status" value="1"/>
</dbReference>
<dbReference type="SFLD" id="SFLDS00003">
    <property type="entry name" value="Haloacid_Dehalogenase"/>
    <property type="match status" value="1"/>
</dbReference>